<reference evidence="2" key="1">
    <citation type="submission" date="2020-10" db="EMBL/GenBank/DDBJ databases">
        <authorList>
            <person name="Han B."/>
            <person name="Lu T."/>
            <person name="Zhao Q."/>
            <person name="Huang X."/>
            <person name="Zhao Y."/>
        </authorList>
    </citation>
    <scope>NUCLEOTIDE SEQUENCE</scope>
</reference>
<dbReference type="OrthoDB" id="785617at2759"/>
<dbReference type="AlphaFoldDB" id="A0A811PYV7"/>
<evidence type="ECO:0000313" key="2">
    <source>
        <dbReference type="EMBL" id="CAD6248993.1"/>
    </source>
</evidence>
<accession>A0A811PYV7</accession>
<dbReference type="Proteomes" id="UP000604825">
    <property type="component" value="Unassembled WGS sequence"/>
</dbReference>
<protein>
    <submittedName>
        <fullName evidence="2">Uncharacterized protein</fullName>
    </submittedName>
</protein>
<sequence length="169" mass="18613">MEDYLDPYYSVYHFRLAYDGVIKPLPDKSQWASVDPRFKVLPPLDKREKSRSKKGKAGRPAGSTKGDAAPSPSKRQKVHVQENSVNNSPGPVQELEGTTEISTSPGPVTRSQIQLTMVEFGGTNHITISPRAVTRSQTEEGASNTMATPRKRLGLKKKLTPKKGKKIDV</sequence>
<name>A0A811PYV7_9POAL</name>
<gene>
    <name evidence="2" type="ORF">NCGR_LOCUS32856</name>
</gene>
<feature type="region of interest" description="Disordered" evidence="1">
    <location>
        <begin position="27"/>
        <end position="112"/>
    </location>
</feature>
<feature type="compositionally biased region" description="Polar residues" evidence="1">
    <location>
        <begin position="99"/>
        <end position="112"/>
    </location>
</feature>
<feature type="compositionally biased region" description="Basic residues" evidence="1">
    <location>
        <begin position="149"/>
        <end position="169"/>
    </location>
</feature>
<evidence type="ECO:0000313" key="3">
    <source>
        <dbReference type="Proteomes" id="UP000604825"/>
    </source>
</evidence>
<feature type="region of interest" description="Disordered" evidence="1">
    <location>
        <begin position="126"/>
        <end position="169"/>
    </location>
</feature>
<organism evidence="2 3">
    <name type="scientific">Miscanthus lutarioriparius</name>
    <dbReference type="NCBI Taxonomy" id="422564"/>
    <lineage>
        <taxon>Eukaryota</taxon>
        <taxon>Viridiplantae</taxon>
        <taxon>Streptophyta</taxon>
        <taxon>Embryophyta</taxon>
        <taxon>Tracheophyta</taxon>
        <taxon>Spermatophyta</taxon>
        <taxon>Magnoliopsida</taxon>
        <taxon>Liliopsida</taxon>
        <taxon>Poales</taxon>
        <taxon>Poaceae</taxon>
        <taxon>PACMAD clade</taxon>
        <taxon>Panicoideae</taxon>
        <taxon>Andropogonodae</taxon>
        <taxon>Andropogoneae</taxon>
        <taxon>Saccharinae</taxon>
        <taxon>Miscanthus</taxon>
    </lineage>
</organism>
<proteinExistence type="predicted"/>
<dbReference type="EMBL" id="CAJGYO010000008">
    <property type="protein sequence ID" value="CAD6248993.1"/>
    <property type="molecule type" value="Genomic_DNA"/>
</dbReference>
<comment type="caution">
    <text evidence="2">The sequence shown here is derived from an EMBL/GenBank/DDBJ whole genome shotgun (WGS) entry which is preliminary data.</text>
</comment>
<evidence type="ECO:0000256" key="1">
    <source>
        <dbReference type="SAM" id="MobiDB-lite"/>
    </source>
</evidence>
<feature type="compositionally biased region" description="Polar residues" evidence="1">
    <location>
        <begin position="134"/>
        <end position="147"/>
    </location>
</feature>
<keyword evidence="3" id="KW-1185">Reference proteome</keyword>
<feature type="compositionally biased region" description="Polar residues" evidence="1">
    <location>
        <begin position="81"/>
        <end position="90"/>
    </location>
</feature>